<comment type="similarity">
    <text evidence="4">Belongs to the Nudix hydrolase family. RppH subfamily.</text>
</comment>
<dbReference type="InterPro" id="IPR015797">
    <property type="entry name" value="NUDIX_hydrolase-like_dom_sf"/>
</dbReference>
<comment type="cofactor">
    <cofactor evidence="1">
        <name>Mn(2+)</name>
        <dbReference type="ChEBI" id="CHEBI:29035"/>
    </cofactor>
</comment>
<dbReference type="PANTHER" id="PTHR43046">
    <property type="entry name" value="GDP-MANNOSE MANNOSYL HYDROLASE"/>
    <property type="match status" value="1"/>
</dbReference>
<dbReference type="PROSITE" id="PS51462">
    <property type="entry name" value="NUDIX"/>
    <property type="match status" value="1"/>
</dbReference>
<dbReference type="InterPro" id="IPR000086">
    <property type="entry name" value="NUDIX_hydrolase_dom"/>
</dbReference>
<dbReference type="InterPro" id="IPR022927">
    <property type="entry name" value="RppH"/>
</dbReference>
<dbReference type="CDD" id="cd03671">
    <property type="entry name" value="NUDIX_Ap4A_hydrolase_plant_like"/>
    <property type="match status" value="1"/>
</dbReference>
<sequence length="162" mass="18942">MSDLIFDDGYRANVGIVICNPSGKVFFGKRRYQSGWQFPQGGIKQGESPKKAMWRELLEETGLKKENTKLIKTSNAWYQYNLPKKNIRKSVKGTPVIGQRQKWFLLSFDDDSHLITLDQSPEQEFDSWKWIDPETSINQVIGFKKEVYKQVIDEFKPFIDEN</sequence>
<dbReference type="Gene3D" id="3.90.79.10">
    <property type="entry name" value="Nucleoside Triphosphate Pyrophosphohydrolase"/>
    <property type="match status" value="1"/>
</dbReference>
<dbReference type="InterPro" id="IPR020476">
    <property type="entry name" value="Nudix_hydrolase"/>
</dbReference>
<accession>E7C328</accession>
<dbReference type="GO" id="GO:0016462">
    <property type="term" value="F:pyrophosphatase activity"/>
    <property type="evidence" value="ECO:0007669"/>
    <property type="project" value="UniProtKB-ARBA"/>
</dbReference>
<keyword evidence="3 4" id="KW-0378">Hydrolase</keyword>
<dbReference type="InterPro" id="IPR020084">
    <property type="entry name" value="NUDIX_hydrolase_CS"/>
</dbReference>
<dbReference type="SUPFAM" id="SSF55811">
    <property type="entry name" value="Nudix"/>
    <property type="match status" value="1"/>
</dbReference>
<evidence type="ECO:0000256" key="4">
    <source>
        <dbReference type="HAMAP-Rule" id="MF_00298"/>
    </source>
</evidence>
<protein>
    <recommendedName>
        <fullName evidence="4">RNA pyrophosphohydrolase</fullName>
        <ecNumber evidence="4">3.6.1.-</ecNumber>
    </recommendedName>
    <alternativeName>
        <fullName evidence="4">(Di)nucleoside polyphosphate hydrolase</fullName>
    </alternativeName>
</protein>
<feature type="domain" description="Nudix hydrolase" evidence="5">
    <location>
        <begin position="9"/>
        <end position="153"/>
    </location>
</feature>
<dbReference type="NCBIfam" id="NF001937">
    <property type="entry name" value="PRK00714.1-4"/>
    <property type="match status" value="1"/>
</dbReference>
<comment type="function">
    <text evidence="4">Accelerates the degradation of transcripts by removing pyrophosphate from the 5'-end of triphosphorylated RNA, leading to a more labile monophosphorylated state that can stimulate subsequent ribonuclease cleavage.</text>
</comment>
<dbReference type="HAMAP" id="MF_00298">
    <property type="entry name" value="Nudix_RppH"/>
    <property type="match status" value="1"/>
</dbReference>
<dbReference type="AlphaFoldDB" id="E7C328"/>
<evidence type="ECO:0000313" key="6">
    <source>
        <dbReference type="EMBL" id="ADI21852.1"/>
    </source>
</evidence>
<evidence type="ECO:0000256" key="2">
    <source>
        <dbReference type="ARBA" id="ARBA00001946"/>
    </source>
</evidence>
<comment type="cofactor">
    <cofactor evidence="2">
        <name>Mg(2+)</name>
        <dbReference type="ChEBI" id="CHEBI:18420"/>
    </cofactor>
</comment>
<feature type="short sequence motif" description="Nudix box" evidence="4">
    <location>
        <begin position="41"/>
        <end position="62"/>
    </location>
</feature>
<proteinExistence type="inferred from homology"/>
<evidence type="ECO:0000256" key="1">
    <source>
        <dbReference type="ARBA" id="ARBA00001936"/>
    </source>
</evidence>
<reference evidence="6" key="1">
    <citation type="submission" date="2010-01" db="EMBL/GenBank/DDBJ databases">
        <title>Genome fragments of uncultured bacteria from the North Pacific subtropical Gyre.</title>
        <authorList>
            <person name="Pham V.D."/>
            <person name="Delong E.F."/>
        </authorList>
    </citation>
    <scope>NUCLEOTIDE SEQUENCE</scope>
</reference>
<dbReference type="PRINTS" id="PR00502">
    <property type="entry name" value="NUDIXFAMILY"/>
</dbReference>
<name>E7C328_9GAMM</name>
<dbReference type="NCBIfam" id="NF001938">
    <property type="entry name" value="PRK00714.1-5"/>
    <property type="match status" value="1"/>
</dbReference>
<comment type="cofactor">
    <cofactor evidence="4">
        <name>a divalent metal cation</name>
        <dbReference type="ChEBI" id="CHEBI:60240"/>
    </cofactor>
</comment>
<dbReference type="EC" id="3.6.1.-" evidence="4"/>
<dbReference type="EMBL" id="GU567967">
    <property type="protein sequence ID" value="ADI21852.1"/>
    <property type="molecule type" value="Genomic_DNA"/>
</dbReference>
<evidence type="ECO:0000259" key="5">
    <source>
        <dbReference type="PROSITE" id="PS51462"/>
    </source>
</evidence>
<dbReference type="Pfam" id="PF00293">
    <property type="entry name" value="NUDIX"/>
    <property type="match status" value="1"/>
</dbReference>
<gene>
    <name evidence="4" type="primary">rppH</name>
    <name evidence="4" type="synonym">nudH</name>
</gene>
<dbReference type="PROSITE" id="PS00893">
    <property type="entry name" value="NUDIX_BOX"/>
    <property type="match status" value="1"/>
</dbReference>
<organism evidence="6">
    <name type="scientific">uncultured gamma proteobacterium HF0130_25M15</name>
    <dbReference type="NCBI Taxonomy" id="723568"/>
    <lineage>
        <taxon>Bacteria</taxon>
        <taxon>Pseudomonadati</taxon>
        <taxon>Pseudomonadota</taxon>
        <taxon>Gammaproteobacteria</taxon>
        <taxon>environmental samples</taxon>
    </lineage>
</organism>
<dbReference type="PANTHER" id="PTHR43046:SF14">
    <property type="entry name" value="MUTT_NUDIX FAMILY PROTEIN"/>
    <property type="match status" value="1"/>
</dbReference>
<evidence type="ECO:0000256" key="3">
    <source>
        <dbReference type="ARBA" id="ARBA00022801"/>
    </source>
</evidence>